<organism evidence="5 6">
    <name type="scientific">Mycoplana azooxidifex</name>
    <dbReference type="NCBI Taxonomy" id="1636188"/>
    <lineage>
        <taxon>Bacteria</taxon>
        <taxon>Pseudomonadati</taxon>
        <taxon>Pseudomonadota</taxon>
        <taxon>Alphaproteobacteria</taxon>
        <taxon>Hyphomicrobiales</taxon>
        <taxon>Rhizobiaceae</taxon>
        <taxon>Mycoplana</taxon>
    </lineage>
</organism>
<dbReference type="EMBL" id="JACIEE010000007">
    <property type="protein sequence ID" value="MBB3978313.1"/>
    <property type="molecule type" value="Genomic_DNA"/>
</dbReference>
<sequence length="266" mass="29018">MLKTLLMTGAAGGVGTALRPLLQELAETVVLSDLSDIGDLQAHERFSCCDLADAAAVDALMKGVDGVIHLGGVSVEKPFDLVLQGNIVGLYNLYEAARRNGRPRIVFASSNHVVGYYRRDQRIDNTVVPRPDSLYGVSKVFGEAMASLYYDKFGIETLSVRIGSCFEQPKNPRMLASWLSKRDLLSLCQRAFAAPQIGHTVVYGASDNDEQWWDNGKVAFLGWRPKDNAEKWRAEVMAQTGPEDPANPATLYQGGVFVTAGHPADD</sequence>
<dbReference type="InterPro" id="IPR001509">
    <property type="entry name" value="Epimerase_deHydtase"/>
</dbReference>
<dbReference type="Proteomes" id="UP000574761">
    <property type="component" value="Unassembled WGS sequence"/>
</dbReference>
<evidence type="ECO:0000256" key="3">
    <source>
        <dbReference type="ARBA" id="ARBA00023027"/>
    </source>
</evidence>
<name>A0A7W6DEI6_9HYPH</name>
<accession>A0A7W6DEI6</accession>
<dbReference type="SUPFAM" id="SSF51735">
    <property type="entry name" value="NAD(P)-binding Rossmann-fold domains"/>
    <property type="match status" value="1"/>
</dbReference>
<dbReference type="CDD" id="cd08946">
    <property type="entry name" value="SDR_e"/>
    <property type="match status" value="1"/>
</dbReference>
<keyword evidence="2 5" id="KW-0560">Oxidoreductase</keyword>
<dbReference type="RefSeq" id="WP_183806580.1">
    <property type="nucleotide sequence ID" value="NZ_JACIEE010000007.1"/>
</dbReference>
<dbReference type="PANTHER" id="PTHR43103:SF5">
    <property type="entry name" value="4-EPIMERASE, PUTATIVE (AFU_ORTHOLOGUE AFUA_7G00360)-RELATED"/>
    <property type="match status" value="1"/>
</dbReference>
<comment type="caution">
    <text evidence="5">The sequence shown here is derived from an EMBL/GenBank/DDBJ whole genome shotgun (WGS) entry which is preliminary data.</text>
</comment>
<dbReference type="GO" id="GO:0050388">
    <property type="term" value="F:uronate dehydrogenase activity"/>
    <property type="evidence" value="ECO:0007669"/>
    <property type="project" value="UniProtKB-EC"/>
</dbReference>
<evidence type="ECO:0000259" key="4">
    <source>
        <dbReference type="Pfam" id="PF01370"/>
    </source>
</evidence>
<protein>
    <submittedName>
        <fullName evidence="5">Uronate dehydrogenase</fullName>
        <ecNumber evidence="5">1.1.1.203</ecNumber>
    </submittedName>
</protein>
<evidence type="ECO:0000313" key="6">
    <source>
        <dbReference type="Proteomes" id="UP000574761"/>
    </source>
</evidence>
<reference evidence="5 6" key="1">
    <citation type="submission" date="2020-08" db="EMBL/GenBank/DDBJ databases">
        <title>Genomic Encyclopedia of Type Strains, Phase IV (KMG-IV): sequencing the most valuable type-strain genomes for metagenomic binning, comparative biology and taxonomic classification.</title>
        <authorList>
            <person name="Goeker M."/>
        </authorList>
    </citation>
    <scope>NUCLEOTIDE SEQUENCE [LARGE SCALE GENOMIC DNA]</scope>
    <source>
        <strain evidence="5 6">DSM 100211</strain>
    </source>
</reference>
<feature type="domain" description="NAD-dependent epimerase/dehydratase" evidence="4">
    <location>
        <begin position="6"/>
        <end position="165"/>
    </location>
</feature>
<dbReference type="AlphaFoldDB" id="A0A7W6DEI6"/>
<evidence type="ECO:0000256" key="2">
    <source>
        <dbReference type="ARBA" id="ARBA00023002"/>
    </source>
</evidence>
<dbReference type="Pfam" id="PF01370">
    <property type="entry name" value="Epimerase"/>
    <property type="match status" value="1"/>
</dbReference>
<dbReference type="Gene3D" id="3.40.50.720">
    <property type="entry name" value="NAD(P)-binding Rossmann-like Domain"/>
    <property type="match status" value="1"/>
</dbReference>
<proteinExistence type="inferred from homology"/>
<dbReference type="PANTHER" id="PTHR43103">
    <property type="entry name" value="NUCLEOSIDE-DIPHOSPHATE-SUGAR EPIMERASE"/>
    <property type="match status" value="1"/>
</dbReference>
<comment type="similarity">
    <text evidence="1">Belongs to the NAD(P)-dependent epimerase/dehydratase family.</text>
</comment>
<keyword evidence="3" id="KW-0520">NAD</keyword>
<keyword evidence="6" id="KW-1185">Reference proteome</keyword>
<dbReference type="EC" id="1.1.1.203" evidence="5"/>
<evidence type="ECO:0000256" key="1">
    <source>
        <dbReference type="ARBA" id="ARBA00007637"/>
    </source>
</evidence>
<gene>
    <name evidence="5" type="ORF">GGQ64_003547</name>
</gene>
<dbReference type="InterPro" id="IPR036291">
    <property type="entry name" value="NAD(P)-bd_dom_sf"/>
</dbReference>
<evidence type="ECO:0000313" key="5">
    <source>
        <dbReference type="EMBL" id="MBB3978313.1"/>
    </source>
</evidence>